<dbReference type="SUPFAM" id="SSF53271">
    <property type="entry name" value="PRTase-like"/>
    <property type="match status" value="1"/>
</dbReference>
<comment type="similarity">
    <text evidence="1">Belongs to the ComF/GntX family.</text>
</comment>
<name>A0ABV8PT45_9BACT</name>
<dbReference type="PANTHER" id="PTHR47505">
    <property type="entry name" value="DNA UTILIZATION PROTEIN YHGH"/>
    <property type="match status" value="1"/>
</dbReference>
<dbReference type="InterPro" id="IPR000836">
    <property type="entry name" value="PRTase_dom"/>
</dbReference>
<proteinExistence type="inferred from homology"/>
<dbReference type="InterPro" id="IPR029057">
    <property type="entry name" value="PRTase-like"/>
</dbReference>
<reference evidence="4" key="1">
    <citation type="journal article" date="2019" name="Int. J. Syst. Evol. Microbiol.">
        <title>The Global Catalogue of Microorganisms (GCM) 10K type strain sequencing project: providing services to taxonomists for standard genome sequencing and annotation.</title>
        <authorList>
            <consortium name="The Broad Institute Genomics Platform"/>
            <consortium name="The Broad Institute Genome Sequencing Center for Infectious Disease"/>
            <person name="Wu L."/>
            <person name="Ma J."/>
        </authorList>
    </citation>
    <scope>NUCLEOTIDE SEQUENCE [LARGE SCALE GENOMIC DNA]</scope>
    <source>
        <strain evidence="4">CECT 8010</strain>
    </source>
</reference>
<dbReference type="RefSeq" id="WP_379012564.1">
    <property type="nucleotide sequence ID" value="NZ_JBHSDC010000003.1"/>
</dbReference>
<dbReference type="InterPro" id="IPR051910">
    <property type="entry name" value="ComF/GntX_DNA_util-trans"/>
</dbReference>
<evidence type="ECO:0000259" key="2">
    <source>
        <dbReference type="Pfam" id="PF00156"/>
    </source>
</evidence>
<protein>
    <submittedName>
        <fullName evidence="3">ComF family protein</fullName>
    </submittedName>
</protein>
<gene>
    <name evidence="3" type="ORF">ACFOW1_04705</name>
</gene>
<dbReference type="Proteomes" id="UP001595906">
    <property type="component" value="Unassembled WGS sequence"/>
</dbReference>
<dbReference type="EMBL" id="JBHSDC010000003">
    <property type="protein sequence ID" value="MFC4231177.1"/>
    <property type="molecule type" value="Genomic_DNA"/>
</dbReference>
<dbReference type="CDD" id="cd06223">
    <property type="entry name" value="PRTases_typeI"/>
    <property type="match status" value="1"/>
</dbReference>
<organism evidence="3 4">
    <name type="scientific">Parasediminibacterium paludis</name>
    <dbReference type="NCBI Taxonomy" id="908966"/>
    <lineage>
        <taxon>Bacteria</taxon>
        <taxon>Pseudomonadati</taxon>
        <taxon>Bacteroidota</taxon>
        <taxon>Chitinophagia</taxon>
        <taxon>Chitinophagales</taxon>
        <taxon>Chitinophagaceae</taxon>
        <taxon>Parasediminibacterium</taxon>
    </lineage>
</organism>
<dbReference type="Gene3D" id="3.40.50.2020">
    <property type="match status" value="1"/>
</dbReference>
<sequence>MISLLKSYINSFSHLIYPHNCEGCGTDVLNDDSYLCAKCLHDLPITGFVATANNPVEQSFYGKLQVEAAASGFYFHKDGLVQHLVTQLKYKNHQEMGVFLGKLIGHQLSATDRFDSVDVLVPLPLNHRKEDKRGYNQATLICEGISQTWPKLICTDVVKRTIFTESQTSKTRIDRWQNMEGVFELSNANSIAGKHVLLVDDVTTTGATLEACGCEILKAPNTTLSIVTVAFAI</sequence>
<keyword evidence="4" id="KW-1185">Reference proteome</keyword>
<dbReference type="PANTHER" id="PTHR47505:SF1">
    <property type="entry name" value="DNA UTILIZATION PROTEIN YHGH"/>
    <property type="match status" value="1"/>
</dbReference>
<dbReference type="Pfam" id="PF00156">
    <property type="entry name" value="Pribosyltran"/>
    <property type="match status" value="1"/>
</dbReference>
<accession>A0ABV8PT45</accession>
<feature type="domain" description="Phosphoribosyltransferase" evidence="2">
    <location>
        <begin position="174"/>
        <end position="213"/>
    </location>
</feature>
<evidence type="ECO:0000313" key="3">
    <source>
        <dbReference type="EMBL" id="MFC4231177.1"/>
    </source>
</evidence>
<comment type="caution">
    <text evidence="3">The sequence shown here is derived from an EMBL/GenBank/DDBJ whole genome shotgun (WGS) entry which is preliminary data.</text>
</comment>
<evidence type="ECO:0000256" key="1">
    <source>
        <dbReference type="ARBA" id="ARBA00008007"/>
    </source>
</evidence>
<evidence type="ECO:0000313" key="4">
    <source>
        <dbReference type="Proteomes" id="UP001595906"/>
    </source>
</evidence>